<dbReference type="Pfam" id="PF12710">
    <property type="entry name" value="HAD"/>
    <property type="match status" value="1"/>
</dbReference>
<sequence>MKKLNAIDLDNTLIPFDSFRILVVSHLKQKKYLTPVSVIALMRKMRMIGGAEFKQRVLCCLQEEEQYPVLIHEVVRQVMSAIRSEIMEEIDDETDEDTSNVLITASPKDYVKLVAQRLGWPYMASEIKGKRFIHCHGKKKLELLLKYYPEDKFIYNFAISDSLSDLPLLQTFRKYRLLI</sequence>
<dbReference type="InterPro" id="IPR023214">
    <property type="entry name" value="HAD_sf"/>
</dbReference>
<organism evidence="1">
    <name type="scientific">Uncultured Desulfatiglans sp</name>
    <dbReference type="NCBI Taxonomy" id="1748965"/>
    <lineage>
        <taxon>Bacteria</taxon>
        <taxon>Pseudomonadati</taxon>
        <taxon>Thermodesulfobacteriota</taxon>
        <taxon>Desulfobacteria</taxon>
        <taxon>Desulfatiglandales</taxon>
        <taxon>Desulfatiglandaceae</taxon>
        <taxon>Desulfatiglans</taxon>
        <taxon>environmental samples</taxon>
    </lineage>
</organism>
<dbReference type="SUPFAM" id="SSF56784">
    <property type="entry name" value="HAD-like"/>
    <property type="match status" value="1"/>
</dbReference>
<reference evidence="1" key="1">
    <citation type="submission" date="2018-07" db="EMBL/GenBank/DDBJ databases">
        <authorList>
            <consortium name="Genoscope - CEA"/>
            <person name="William W."/>
        </authorList>
    </citation>
    <scope>NUCLEOTIDE SEQUENCE</scope>
    <source>
        <strain evidence="1">IK1</strain>
    </source>
</reference>
<evidence type="ECO:0008006" key="2">
    <source>
        <dbReference type="Google" id="ProtNLM"/>
    </source>
</evidence>
<dbReference type="InterPro" id="IPR036412">
    <property type="entry name" value="HAD-like_sf"/>
</dbReference>
<dbReference type="Gene3D" id="3.40.50.1000">
    <property type="entry name" value="HAD superfamily/HAD-like"/>
    <property type="match status" value="1"/>
</dbReference>
<gene>
    <name evidence="1" type="ORF">TRIP_B310005</name>
</gene>
<dbReference type="Gene3D" id="1.20.1440.100">
    <property type="entry name" value="SG protein - dephosphorylation function"/>
    <property type="match status" value="1"/>
</dbReference>
<proteinExistence type="predicted"/>
<name>A0A653A7Q1_UNCDX</name>
<accession>A0A653A7Q1</accession>
<dbReference type="AlphaFoldDB" id="A0A653A7Q1"/>
<protein>
    <recommendedName>
        <fullName evidence="2">Haloacid dehalogenase-like hydrolase</fullName>
    </recommendedName>
</protein>
<dbReference type="EMBL" id="UPXX01000025">
    <property type="protein sequence ID" value="VBB43672.1"/>
    <property type="molecule type" value="Genomic_DNA"/>
</dbReference>
<evidence type="ECO:0000313" key="1">
    <source>
        <dbReference type="EMBL" id="VBB43672.1"/>
    </source>
</evidence>